<feature type="compositionally biased region" description="Basic and acidic residues" evidence="1">
    <location>
        <begin position="13"/>
        <end position="28"/>
    </location>
</feature>
<organism evidence="2 3">
    <name type="scientific">Pararge aegeria aegeria</name>
    <dbReference type="NCBI Taxonomy" id="348720"/>
    <lineage>
        <taxon>Eukaryota</taxon>
        <taxon>Metazoa</taxon>
        <taxon>Ecdysozoa</taxon>
        <taxon>Arthropoda</taxon>
        <taxon>Hexapoda</taxon>
        <taxon>Insecta</taxon>
        <taxon>Pterygota</taxon>
        <taxon>Neoptera</taxon>
        <taxon>Endopterygota</taxon>
        <taxon>Lepidoptera</taxon>
        <taxon>Glossata</taxon>
        <taxon>Ditrysia</taxon>
        <taxon>Papilionoidea</taxon>
        <taxon>Nymphalidae</taxon>
        <taxon>Satyrinae</taxon>
        <taxon>Satyrini</taxon>
        <taxon>Parargina</taxon>
        <taxon>Pararge</taxon>
    </lineage>
</organism>
<evidence type="ECO:0000313" key="3">
    <source>
        <dbReference type="Proteomes" id="UP000838756"/>
    </source>
</evidence>
<reference evidence="2" key="1">
    <citation type="submission" date="2022-03" db="EMBL/GenBank/DDBJ databases">
        <authorList>
            <person name="Lindestad O."/>
        </authorList>
    </citation>
    <scope>NUCLEOTIDE SEQUENCE</scope>
</reference>
<keyword evidence="3" id="KW-1185">Reference proteome</keyword>
<evidence type="ECO:0000313" key="2">
    <source>
        <dbReference type="EMBL" id="CAH2210980.1"/>
    </source>
</evidence>
<evidence type="ECO:0000256" key="1">
    <source>
        <dbReference type="SAM" id="MobiDB-lite"/>
    </source>
</evidence>
<dbReference type="Proteomes" id="UP000838756">
    <property type="component" value="Unassembled WGS sequence"/>
</dbReference>
<gene>
    <name evidence="2" type="primary">jg148</name>
    <name evidence="2" type="ORF">PAEG_LOCUS2829</name>
</gene>
<name>A0A8S4QMZ1_9NEOP</name>
<sequence length="48" mass="5301">MADRLTQIASKPSIRDSEESTDLDKSEESTEDVSLPPIKGVRNESPLK</sequence>
<accession>A0A8S4QMZ1</accession>
<dbReference type="AlphaFoldDB" id="A0A8S4QMZ1"/>
<comment type="caution">
    <text evidence="2">The sequence shown here is derived from an EMBL/GenBank/DDBJ whole genome shotgun (WGS) entry which is preliminary data.</text>
</comment>
<proteinExistence type="predicted"/>
<protein>
    <submittedName>
        <fullName evidence="2">Jg148 protein</fullName>
    </submittedName>
</protein>
<feature type="non-terminal residue" evidence="2">
    <location>
        <position position="48"/>
    </location>
</feature>
<feature type="region of interest" description="Disordered" evidence="1">
    <location>
        <begin position="1"/>
        <end position="48"/>
    </location>
</feature>
<dbReference type="EMBL" id="CAKXAJ010008858">
    <property type="protein sequence ID" value="CAH2210980.1"/>
    <property type="molecule type" value="Genomic_DNA"/>
</dbReference>